<dbReference type="PANTHER" id="PTHR38462:SF1">
    <property type="entry name" value="YPRB RIBONUCLEASE H-LIKE DOMAIN-CONTAINING PROTEIN"/>
    <property type="match status" value="1"/>
</dbReference>
<reference evidence="2 3" key="1">
    <citation type="submission" date="2019-02" db="EMBL/GenBank/DDBJ databases">
        <title>Deep-cultivation of Planctomycetes and their phenomic and genomic characterization uncovers novel biology.</title>
        <authorList>
            <person name="Wiegand S."/>
            <person name="Jogler M."/>
            <person name="Boedeker C."/>
            <person name="Pinto D."/>
            <person name="Vollmers J."/>
            <person name="Rivas-Marin E."/>
            <person name="Kohn T."/>
            <person name="Peeters S.H."/>
            <person name="Heuer A."/>
            <person name="Rast P."/>
            <person name="Oberbeckmann S."/>
            <person name="Bunk B."/>
            <person name="Jeske O."/>
            <person name="Meyerdierks A."/>
            <person name="Storesund J.E."/>
            <person name="Kallscheuer N."/>
            <person name="Luecker S."/>
            <person name="Lage O.M."/>
            <person name="Pohl T."/>
            <person name="Merkel B.J."/>
            <person name="Hornburger P."/>
            <person name="Mueller R.-W."/>
            <person name="Bruemmer F."/>
            <person name="Labrenz M."/>
            <person name="Spormann A.M."/>
            <person name="Op Den Camp H."/>
            <person name="Overmann J."/>
            <person name="Amann R."/>
            <person name="Jetten M.S.M."/>
            <person name="Mascher T."/>
            <person name="Medema M.H."/>
            <person name="Devos D.P."/>
            <person name="Kaster A.-K."/>
            <person name="Ovreas L."/>
            <person name="Rohde M."/>
            <person name="Galperin M.Y."/>
            <person name="Jogler C."/>
        </authorList>
    </citation>
    <scope>NUCLEOTIDE SEQUENCE [LARGE SCALE GENOMIC DNA]</scope>
    <source>
        <strain evidence="2 3">Pla123a</strain>
    </source>
</reference>
<feature type="domain" description="YprB ribonuclease H-like" evidence="1">
    <location>
        <begin position="108"/>
        <end position="271"/>
    </location>
</feature>
<keyword evidence="3" id="KW-1185">Reference proteome</keyword>
<comment type="caution">
    <text evidence="2">The sequence shown here is derived from an EMBL/GenBank/DDBJ whole genome shotgun (WGS) entry which is preliminary data.</text>
</comment>
<dbReference type="Proteomes" id="UP000318478">
    <property type="component" value="Unassembled WGS sequence"/>
</dbReference>
<name>A0A5C5ZDR0_9BACT</name>
<gene>
    <name evidence="2" type="ORF">Pla123a_01070</name>
</gene>
<dbReference type="InterPro" id="IPR038720">
    <property type="entry name" value="YprB_RNase_H-like_dom"/>
</dbReference>
<dbReference type="PANTHER" id="PTHR38462">
    <property type="entry name" value="EXONUCLEASE-LIKE PROTEIN"/>
    <property type="match status" value="1"/>
</dbReference>
<organism evidence="2 3">
    <name type="scientific">Posidoniimonas polymericola</name>
    <dbReference type="NCBI Taxonomy" id="2528002"/>
    <lineage>
        <taxon>Bacteria</taxon>
        <taxon>Pseudomonadati</taxon>
        <taxon>Planctomycetota</taxon>
        <taxon>Planctomycetia</taxon>
        <taxon>Pirellulales</taxon>
        <taxon>Lacipirellulaceae</taxon>
        <taxon>Posidoniimonas</taxon>
    </lineage>
</organism>
<dbReference type="RefSeq" id="WP_197527554.1">
    <property type="nucleotide sequence ID" value="NZ_SJPO01000001.1"/>
</dbReference>
<protein>
    <recommendedName>
        <fullName evidence="1">YprB ribonuclease H-like domain-containing protein</fullName>
    </recommendedName>
</protein>
<dbReference type="Pfam" id="PF13482">
    <property type="entry name" value="RNase_H_2"/>
    <property type="match status" value="1"/>
</dbReference>
<evidence type="ECO:0000313" key="2">
    <source>
        <dbReference type="EMBL" id="TWT85300.1"/>
    </source>
</evidence>
<proteinExistence type="predicted"/>
<dbReference type="InterPro" id="IPR036397">
    <property type="entry name" value="RNaseH_sf"/>
</dbReference>
<evidence type="ECO:0000259" key="1">
    <source>
        <dbReference type="Pfam" id="PF13482"/>
    </source>
</evidence>
<dbReference type="EMBL" id="SJPO01000001">
    <property type="protein sequence ID" value="TWT85300.1"/>
    <property type="molecule type" value="Genomic_DNA"/>
</dbReference>
<evidence type="ECO:0000313" key="3">
    <source>
        <dbReference type="Proteomes" id="UP000318478"/>
    </source>
</evidence>
<dbReference type="SUPFAM" id="SSF53098">
    <property type="entry name" value="Ribonuclease H-like"/>
    <property type="match status" value="1"/>
</dbReference>
<dbReference type="GO" id="GO:0003676">
    <property type="term" value="F:nucleic acid binding"/>
    <property type="evidence" value="ECO:0007669"/>
    <property type="project" value="InterPro"/>
</dbReference>
<dbReference type="AlphaFoldDB" id="A0A5C5ZDR0"/>
<accession>A0A5C5ZDR0</accession>
<dbReference type="Gene3D" id="3.30.420.10">
    <property type="entry name" value="Ribonuclease H-like superfamily/Ribonuclease H"/>
    <property type="match status" value="1"/>
</dbReference>
<dbReference type="InterPro" id="IPR012337">
    <property type="entry name" value="RNaseH-like_sf"/>
</dbReference>
<sequence length="276" mass="30933">MLSDSLRQRLEALNRDRLPAVPARPRPVAAPPQRAAELTTLHSPRVEGSAAIEATEFGEHALYTLPVAELWPKGPGLVAGRLEHLSQQPLEGELGELVQAMPGRVALLDLETCGLSGAALFLVGLLRWVDNEPTVELLFARSYAEEAAVLASLWRRLNDIDVLVTFNGKSFDWPMVVDRSRRYLLHKKLELPTPRHVDMLHHARRKYKAVLPDCKLQTIESQVCRRPRGPDIPGSQIPAAYDNYVRTGRDDEMRQVRQHNALDLVTLLDITMRVAS</sequence>